<dbReference type="RefSeq" id="WP_003635318.1">
    <property type="nucleotide sequence ID" value="NZ_AZDF01000009.1"/>
</dbReference>
<dbReference type="HOGENOM" id="CLU_1852657_0_0_9"/>
<gene>
    <name evidence="1" type="ORF">HMPREF0519_0452</name>
</gene>
<dbReference type="Gene3D" id="2.40.50.230">
    <property type="entry name" value="Gp5 N-terminal domain"/>
    <property type="match status" value="1"/>
</dbReference>
<name>C0XGU1_LENH9</name>
<keyword evidence="2" id="KW-1185">Reference proteome</keyword>
<proteinExistence type="predicted"/>
<sequence length="139" mass="15569">MTAKKNYLQDFMNELKSDSAASIHVSLRCKIIKDNGDHTFNVQPLALYDNGIKRPPILYVSATYIPIKAKYHDNLESQSEGSFFYAEISLNYQVGDVVVVLFDDRDVTNLKGSAAYSLQSSRTHDINDGVIIGKIYDGE</sequence>
<dbReference type="PATRIC" id="fig|1423757.3.peg.2672"/>
<organism evidence="1 2">
    <name type="scientific">Lentilactobacillus hilgardii (strain ATCC 8290 / DSM 20176 / CCUG 30140 / JCM 1155 / KCTC 3500 / NBRC 15886 / NCIMB 8040 / NRRL B-1843 / 9)</name>
    <dbReference type="NCBI Taxonomy" id="1423757"/>
    <lineage>
        <taxon>Bacteria</taxon>
        <taxon>Bacillati</taxon>
        <taxon>Bacillota</taxon>
        <taxon>Bacilli</taxon>
        <taxon>Lactobacillales</taxon>
        <taxon>Lactobacillaceae</taxon>
        <taxon>Lentilactobacillus</taxon>
    </lineage>
</organism>
<reference evidence="1 2" key="1">
    <citation type="submission" date="2009-01" db="EMBL/GenBank/DDBJ databases">
        <authorList>
            <person name="Qin X."/>
            <person name="Bachman B."/>
            <person name="Battles P."/>
            <person name="Bell A."/>
            <person name="Bess C."/>
            <person name="Bickham C."/>
            <person name="Chaboub L."/>
            <person name="Chen D."/>
            <person name="Coyle M."/>
            <person name="Deiros D.R."/>
            <person name="Dinh H."/>
            <person name="Forbes L."/>
            <person name="Fowler G."/>
            <person name="Francisco L."/>
            <person name="Fu Q."/>
            <person name="Gubbala S."/>
            <person name="Hale W."/>
            <person name="Han Y."/>
            <person name="Hemphill L."/>
            <person name="Highlander S.K."/>
            <person name="Hirani K."/>
            <person name="Hogues M."/>
            <person name="Jackson L."/>
            <person name="Jakkamsetti A."/>
            <person name="Javaid M."/>
            <person name="Jiang H."/>
            <person name="Korchina V."/>
            <person name="Kovar C."/>
            <person name="Lara F."/>
            <person name="Lee S."/>
            <person name="Mata R."/>
            <person name="Mathew T."/>
            <person name="Moen C."/>
            <person name="Morales K."/>
            <person name="Munidasa M."/>
            <person name="Nazareth L."/>
            <person name="Ngo R."/>
            <person name="Nguyen L."/>
            <person name="Okwuonu G."/>
            <person name="Ongeri F."/>
            <person name="Patil S."/>
            <person name="Petrosino J."/>
            <person name="Pham C."/>
            <person name="Pham P."/>
            <person name="Pu L.-L."/>
            <person name="Puazo M."/>
            <person name="Raj R."/>
            <person name="Reid J."/>
            <person name="Rouhana J."/>
            <person name="Saada N."/>
            <person name="Shang Y."/>
            <person name="Simmons D."/>
            <person name="Thornton R."/>
            <person name="Warren J."/>
            <person name="Weissenberger G."/>
            <person name="Zhang J."/>
            <person name="Zhang L."/>
            <person name="Zhou C."/>
            <person name="Zhu D."/>
            <person name="Muzny D."/>
            <person name="Worley K."/>
            <person name="Gibbs R."/>
        </authorList>
    </citation>
    <scope>NUCLEOTIDE SEQUENCE [LARGE SCALE GENOMIC DNA]</scope>
    <source>
        <strain evidence="2">ATCC 8290 / DSM 20176 / CCUG 30140 / JCM 1155 / KCTC 3500 / NBRC 15886 / NCIMB 8040 / NRRL B-1843 / 9</strain>
    </source>
</reference>
<dbReference type="AlphaFoldDB" id="C0XGU1"/>
<dbReference type="InterPro" id="IPR037026">
    <property type="entry name" value="Vgr_OB-fold_dom_sf"/>
</dbReference>
<protein>
    <recommendedName>
        <fullName evidence="3">Phage protein Gp138 N-terminal domain-containing protein</fullName>
    </recommendedName>
</protein>
<accession>C0XGU1</accession>
<evidence type="ECO:0000313" key="2">
    <source>
        <dbReference type="Proteomes" id="UP000003752"/>
    </source>
</evidence>
<dbReference type="EMBL" id="ACGP01000089">
    <property type="protein sequence ID" value="EEI25412.1"/>
    <property type="molecule type" value="Genomic_DNA"/>
</dbReference>
<evidence type="ECO:0000313" key="1">
    <source>
        <dbReference type="EMBL" id="EEI25412.1"/>
    </source>
</evidence>
<dbReference type="Proteomes" id="UP000003752">
    <property type="component" value="Unassembled WGS sequence"/>
</dbReference>
<comment type="caution">
    <text evidence="1">The sequence shown here is derived from an EMBL/GenBank/DDBJ whole genome shotgun (WGS) entry which is preliminary data.</text>
</comment>
<evidence type="ECO:0008006" key="3">
    <source>
        <dbReference type="Google" id="ProtNLM"/>
    </source>
</evidence>